<name>A0ABP9RGI9_9PSEU</name>
<keyword evidence="2" id="KW-1185">Reference proteome</keyword>
<dbReference type="EMBL" id="BAABJP010000068">
    <property type="protein sequence ID" value="GAA5176347.1"/>
    <property type="molecule type" value="Genomic_DNA"/>
</dbReference>
<dbReference type="InterPro" id="IPR011990">
    <property type="entry name" value="TPR-like_helical_dom_sf"/>
</dbReference>
<reference evidence="2" key="1">
    <citation type="journal article" date="2019" name="Int. J. Syst. Evol. Microbiol.">
        <title>The Global Catalogue of Microorganisms (GCM) 10K type strain sequencing project: providing services to taxonomists for standard genome sequencing and annotation.</title>
        <authorList>
            <consortium name="The Broad Institute Genomics Platform"/>
            <consortium name="The Broad Institute Genome Sequencing Center for Infectious Disease"/>
            <person name="Wu L."/>
            <person name="Ma J."/>
        </authorList>
    </citation>
    <scope>NUCLEOTIDE SEQUENCE [LARGE SCALE GENOMIC DNA]</scope>
    <source>
        <strain evidence="2">JCM 18303</strain>
    </source>
</reference>
<gene>
    <name evidence="1" type="ORF">GCM10023321_84520</name>
</gene>
<proteinExistence type="predicted"/>
<comment type="caution">
    <text evidence="1">The sequence shown here is derived from an EMBL/GenBank/DDBJ whole genome shotgun (WGS) entry which is preliminary data.</text>
</comment>
<dbReference type="SUPFAM" id="SSF48452">
    <property type="entry name" value="TPR-like"/>
    <property type="match status" value="1"/>
</dbReference>
<dbReference type="Proteomes" id="UP001428817">
    <property type="component" value="Unassembled WGS sequence"/>
</dbReference>
<accession>A0ABP9RGI9</accession>
<organism evidence="1 2">
    <name type="scientific">Pseudonocardia eucalypti</name>
    <dbReference type="NCBI Taxonomy" id="648755"/>
    <lineage>
        <taxon>Bacteria</taxon>
        <taxon>Bacillati</taxon>
        <taxon>Actinomycetota</taxon>
        <taxon>Actinomycetes</taxon>
        <taxon>Pseudonocardiales</taxon>
        <taxon>Pseudonocardiaceae</taxon>
        <taxon>Pseudonocardia</taxon>
    </lineage>
</organism>
<evidence type="ECO:0000313" key="2">
    <source>
        <dbReference type="Proteomes" id="UP001428817"/>
    </source>
</evidence>
<protein>
    <submittedName>
        <fullName evidence="1">Helix-turn-helix transcriptional regulator</fullName>
    </submittedName>
</protein>
<evidence type="ECO:0000313" key="1">
    <source>
        <dbReference type="EMBL" id="GAA5176347.1"/>
    </source>
</evidence>
<sequence length="384" mass="42085">MLGDLVGRSEDWVSKVERGARELRRIDVITELSRALRVEIGDLLGQPVLVETEQQDDDVPAIRDALMTPRRLSRTLFKSRTAARNVIAAEHAARLVEHGWFDYQHGKLSQVISNLPRLINTAQDLEDSATDSARTGWAISARTHHLAATTLSKIGEADLAWIAAERAMYAADESDDPLVLASAARAATHALLASGRFDDAVELGNTAAEWMRPQLASDDPVALSLLGMLRLRTAVAAARRHDRGATTDLIARAERAARRLGGDANYWQTGFGPTNVELHRLSTRLDLGDVDHVVEFGPRVNADNLPAERRVSHMIDVARALSLVARDDDSLRWLLDAEMIAPNLVRHNPVVRETVKALYQRSAASRGAALTPLGGLAERCRALL</sequence>